<feature type="domain" description="EGF-like" evidence="11">
    <location>
        <begin position="355"/>
        <end position="395"/>
    </location>
</feature>
<keyword evidence="13" id="KW-1185">Reference proteome</keyword>
<keyword evidence="7" id="KW-0677">Repeat</keyword>
<dbReference type="SUPFAM" id="SSF57184">
    <property type="entry name" value="Growth factor receptor domain"/>
    <property type="match status" value="2"/>
</dbReference>
<keyword evidence="9" id="KW-0325">Glycoprotein</keyword>
<evidence type="ECO:0000256" key="4">
    <source>
        <dbReference type="ARBA" id="ARBA00022530"/>
    </source>
</evidence>
<keyword evidence="4" id="KW-0272">Extracellular matrix</keyword>
<dbReference type="InterPro" id="IPR018097">
    <property type="entry name" value="EGF_Ca-bd_CS"/>
</dbReference>
<evidence type="ECO:0000256" key="5">
    <source>
        <dbReference type="ARBA" id="ARBA00022536"/>
    </source>
</evidence>
<dbReference type="AlphaFoldDB" id="A0AAD9PTI1"/>
<dbReference type="InterPro" id="IPR049883">
    <property type="entry name" value="NOTCH1_EGF-like"/>
</dbReference>
<evidence type="ECO:0000256" key="6">
    <source>
        <dbReference type="ARBA" id="ARBA00022729"/>
    </source>
</evidence>
<feature type="domain" description="EGF-like" evidence="11">
    <location>
        <begin position="274"/>
        <end position="313"/>
    </location>
</feature>
<dbReference type="CDD" id="cd00054">
    <property type="entry name" value="EGF_CA"/>
    <property type="match status" value="3"/>
</dbReference>
<name>A0AAD9PTI1_ACRCE</name>
<keyword evidence="5 10" id="KW-0245">EGF-like domain</keyword>
<dbReference type="InterPro" id="IPR009030">
    <property type="entry name" value="Growth_fac_rcpt_cys_sf"/>
</dbReference>
<protein>
    <submittedName>
        <fullName evidence="12">Fibulin-1</fullName>
    </submittedName>
</protein>
<dbReference type="Pfam" id="PF12662">
    <property type="entry name" value="cEGF"/>
    <property type="match status" value="1"/>
</dbReference>
<evidence type="ECO:0000256" key="9">
    <source>
        <dbReference type="ARBA" id="ARBA00023180"/>
    </source>
</evidence>
<dbReference type="EMBL" id="JARQWQ010000142">
    <property type="protein sequence ID" value="KAK2548608.1"/>
    <property type="molecule type" value="Genomic_DNA"/>
</dbReference>
<dbReference type="PROSITE" id="PS50026">
    <property type="entry name" value="EGF_3"/>
    <property type="match status" value="2"/>
</dbReference>
<keyword evidence="6" id="KW-0732">Signal</keyword>
<dbReference type="Pfam" id="PF07645">
    <property type="entry name" value="EGF_CA"/>
    <property type="match status" value="3"/>
</dbReference>
<comment type="subcellular location">
    <subcellularLocation>
        <location evidence="1">Secreted</location>
        <location evidence="1">Extracellular space</location>
        <location evidence="1">Extracellular matrix</location>
    </subcellularLocation>
</comment>
<dbReference type="InterPro" id="IPR052235">
    <property type="entry name" value="Nephronectin_domain"/>
</dbReference>
<evidence type="ECO:0000313" key="12">
    <source>
        <dbReference type="EMBL" id="KAK2548608.1"/>
    </source>
</evidence>
<dbReference type="PROSITE" id="PS00010">
    <property type="entry name" value="ASX_HYDROXYL"/>
    <property type="match status" value="2"/>
</dbReference>
<evidence type="ECO:0000259" key="11">
    <source>
        <dbReference type="PROSITE" id="PS50026"/>
    </source>
</evidence>
<dbReference type="InterPro" id="IPR026823">
    <property type="entry name" value="cEGF"/>
</dbReference>
<dbReference type="InterPro" id="IPR000152">
    <property type="entry name" value="EGF-type_Asp/Asn_hydroxyl_site"/>
</dbReference>
<comment type="caution">
    <text evidence="12">The sequence shown here is derived from an EMBL/GenBank/DDBJ whole genome shotgun (WGS) entry which is preliminary data.</text>
</comment>
<dbReference type="FunFam" id="2.10.25.10:FF:000038">
    <property type="entry name" value="Fibrillin 2"/>
    <property type="match status" value="1"/>
</dbReference>
<reference evidence="12" key="2">
    <citation type="journal article" date="2023" name="Science">
        <title>Genomic signatures of disease resistance in endangered staghorn corals.</title>
        <authorList>
            <person name="Vollmer S.V."/>
            <person name="Selwyn J.D."/>
            <person name="Despard B.A."/>
            <person name="Roesel C.L."/>
        </authorList>
    </citation>
    <scope>NUCLEOTIDE SEQUENCE</scope>
    <source>
        <strain evidence="12">K2</strain>
    </source>
</reference>
<dbReference type="SUPFAM" id="SSF57196">
    <property type="entry name" value="EGF/Laminin"/>
    <property type="match status" value="1"/>
</dbReference>
<evidence type="ECO:0000256" key="10">
    <source>
        <dbReference type="PROSITE-ProRule" id="PRU00076"/>
    </source>
</evidence>
<evidence type="ECO:0000256" key="7">
    <source>
        <dbReference type="ARBA" id="ARBA00022737"/>
    </source>
</evidence>
<reference evidence="12" key="1">
    <citation type="journal article" date="2023" name="G3 (Bethesda)">
        <title>Whole genome assembly and annotation of the endangered Caribbean coral Acropora cervicornis.</title>
        <authorList>
            <person name="Selwyn J.D."/>
            <person name="Vollmer S.V."/>
        </authorList>
    </citation>
    <scope>NUCLEOTIDE SEQUENCE</scope>
    <source>
        <strain evidence="12">K2</strain>
    </source>
</reference>
<dbReference type="Proteomes" id="UP001249851">
    <property type="component" value="Unassembled WGS sequence"/>
</dbReference>
<proteinExistence type="inferred from homology"/>
<dbReference type="Gene3D" id="2.10.25.10">
    <property type="entry name" value="Laminin"/>
    <property type="match status" value="5"/>
</dbReference>
<dbReference type="InterPro" id="IPR001881">
    <property type="entry name" value="EGF-like_Ca-bd_dom"/>
</dbReference>
<evidence type="ECO:0000256" key="8">
    <source>
        <dbReference type="ARBA" id="ARBA00023157"/>
    </source>
</evidence>
<organism evidence="12 13">
    <name type="scientific">Acropora cervicornis</name>
    <name type="common">Staghorn coral</name>
    <dbReference type="NCBI Taxonomy" id="6130"/>
    <lineage>
        <taxon>Eukaryota</taxon>
        <taxon>Metazoa</taxon>
        <taxon>Cnidaria</taxon>
        <taxon>Anthozoa</taxon>
        <taxon>Hexacorallia</taxon>
        <taxon>Scleractinia</taxon>
        <taxon>Astrocoeniina</taxon>
        <taxon>Acroporidae</taxon>
        <taxon>Acropora</taxon>
    </lineage>
</organism>
<gene>
    <name evidence="12" type="ORF">P5673_031131</name>
</gene>
<dbReference type="PANTHER" id="PTHR24050:SF27">
    <property type="entry name" value="FIBRILLIN-1"/>
    <property type="match status" value="1"/>
</dbReference>
<keyword evidence="8" id="KW-1015">Disulfide bond</keyword>
<evidence type="ECO:0000256" key="3">
    <source>
        <dbReference type="ARBA" id="ARBA00022525"/>
    </source>
</evidence>
<dbReference type="FunFam" id="2.10.25.10:FF:000014">
    <property type="entry name" value="Latent-transforming growth factor beta-binding protein 3"/>
    <property type="match status" value="1"/>
</dbReference>
<dbReference type="PROSITE" id="PS01187">
    <property type="entry name" value="EGF_CA"/>
    <property type="match status" value="1"/>
</dbReference>
<comment type="caution">
    <text evidence="10">Lacks conserved residue(s) required for the propagation of feature annotation.</text>
</comment>
<keyword evidence="3" id="KW-0964">Secreted</keyword>
<dbReference type="PANTHER" id="PTHR24050">
    <property type="entry name" value="PA14 DOMAIN-CONTAINING PROTEIN"/>
    <property type="match status" value="1"/>
</dbReference>
<evidence type="ECO:0000256" key="2">
    <source>
        <dbReference type="ARBA" id="ARBA00006127"/>
    </source>
</evidence>
<evidence type="ECO:0000313" key="13">
    <source>
        <dbReference type="Proteomes" id="UP001249851"/>
    </source>
</evidence>
<dbReference type="SMART" id="SM00179">
    <property type="entry name" value="EGF_CA"/>
    <property type="match status" value="4"/>
</dbReference>
<comment type="similarity">
    <text evidence="2">Belongs to the fibulin family.</text>
</comment>
<dbReference type="GO" id="GO:0005509">
    <property type="term" value="F:calcium ion binding"/>
    <property type="evidence" value="ECO:0007669"/>
    <property type="project" value="InterPro"/>
</dbReference>
<accession>A0AAD9PTI1</accession>
<dbReference type="SMART" id="SM00181">
    <property type="entry name" value="EGF"/>
    <property type="match status" value="5"/>
</dbReference>
<dbReference type="InterPro" id="IPR000742">
    <property type="entry name" value="EGF"/>
</dbReference>
<sequence length="543" mass="60821">MDGSKNAYRGFGYFIGPNNRGRSPMLEEQQLEVTSLLSKAIFKESTQRISFLFIEAVYVSWVIRCCKKGQHKAAKAAGNPTSCNSDDLDRRRFRNELDRIICRHAERICCGQSCDSFRPFVGGDDFRECCDCCALGIRAKQDKDVHCSLPVFRSLVTQNTSLPCLKVFKECCSGSVTKPPITIPTRIPKCSDNFCQQECRDISGQGAKCFCRKGYQLQADQVSCRDINECQLRSGSVCNPFQACVNSPGSFRCVNQTEAACRLGEEKLRGRCIDIDECVRGLHRCGRQQQCVNNDGSYTCTCNTGYQASGKFEGIPESFAIKISKCALFVGYESMATIRLVPVLEFGVGSDEKSDKDECRTQESQCPSNSTCINTLGSYRCECGRGTTLKNNKCEDLDECSIGQYSCPRGSRCENTDGSYKCLIKCSRGQKLSADGQCRLPTIWTYLIYLDTEDIAKLQFGLDEEGRVYNFLSHRVSAQRHQKSKYENGTFDAPTIVLNTINNTLTIQSAYCNGKKELRYKMKKNSIDEVANFQIEHSLDQIT</sequence>
<evidence type="ECO:0000256" key="1">
    <source>
        <dbReference type="ARBA" id="ARBA00004498"/>
    </source>
</evidence>